<evidence type="ECO:0000313" key="12">
    <source>
        <dbReference type="EMBL" id="OCF31622.1"/>
    </source>
</evidence>
<evidence type="ECO:0000256" key="1">
    <source>
        <dbReference type="ARBA" id="ARBA00004170"/>
    </source>
</evidence>
<dbReference type="Gene3D" id="4.10.260.10">
    <property type="entry name" value="Transducin (heterotrimeric G protein), gamma chain"/>
    <property type="match status" value="1"/>
</dbReference>
<gene>
    <name evidence="12" type="ORF">I316_06627</name>
</gene>
<protein>
    <recommendedName>
        <fullName evidence="4">Guanine nucleotide-binding protein subunit gamma</fullName>
    </recommendedName>
</protein>
<name>A0A1B9GKI3_9TREE</name>
<proteinExistence type="inferred from homology"/>
<evidence type="ECO:0000259" key="11">
    <source>
        <dbReference type="SMART" id="SM01224"/>
    </source>
</evidence>
<reference evidence="13" key="2">
    <citation type="submission" date="2013-12" db="EMBL/GenBank/DDBJ databases">
        <title>Evolution of pathogenesis and genome organization in the Tremellales.</title>
        <authorList>
            <person name="Cuomo C."/>
            <person name="Litvintseva A."/>
            <person name="Heitman J."/>
            <person name="Chen Y."/>
            <person name="Sun S."/>
            <person name="Springer D."/>
            <person name="Dromer F."/>
            <person name="Young S."/>
            <person name="Zeng Q."/>
            <person name="Chapman S."/>
            <person name="Gujja S."/>
            <person name="Saif S."/>
            <person name="Birren B."/>
        </authorList>
    </citation>
    <scope>NUCLEOTIDE SEQUENCE [LARGE SCALE GENOMIC DNA]</scope>
    <source>
        <strain evidence="13">BCC8398</strain>
    </source>
</reference>
<dbReference type="GO" id="GO:0007186">
    <property type="term" value="P:G protein-coupled receptor signaling pathway"/>
    <property type="evidence" value="ECO:0007669"/>
    <property type="project" value="InterPro"/>
</dbReference>
<dbReference type="STRING" id="1296120.A0A1B9GKI3"/>
<organism evidence="12 13">
    <name type="scientific">Kwoniella heveanensis BCC8398</name>
    <dbReference type="NCBI Taxonomy" id="1296120"/>
    <lineage>
        <taxon>Eukaryota</taxon>
        <taxon>Fungi</taxon>
        <taxon>Dikarya</taxon>
        <taxon>Basidiomycota</taxon>
        <taxon>Agaricomycotina</taxon>
        <taxon>Tremellomycetes</taxon>
        <taxon>Tremellales</taxon>
        <taxon>Cryptococcaceae</taxon>
        <taxon>Kwoniella</taxon>
    </lineage>
</organism>
<dbReference type="AlphaFoldDB" id="A0A1B9GKI3"/>
<keyword evidence="8" id="KW-0807">Transducer</keyword>
<comment type="subunit">
    <text evidence="3">G proteins are composed of 3 units, alpha, beta and gamma.</text>
</comment>
<evidence type="ECO:0000256" key="2">
    <source>
        <dbReference type="ARBA" id="ARBA00007431"/>
    </source>
</evidence>
<evidence type="ECO:0000256" key="4">
    <source>
        <dbReference type="ARBA" id="ARBA00016111"/>
    </source>
</evidence>
<dbReference type="FunFam" id="4.10.260.10:FF:000003">
    <property type="entry name" value="G-protein complex gamma subunit Ste18/GpgA"/>
    <property type="match status" value="1"/>
</dbReference>
<evidence type="ECO:0000256" key="3">
    <source>
        <dbReference type="ARBA" id="ARBA00011581"/>
    </source>
</evidence>
<evidence type="ECO:0000256" key="10">
    <source>
        <dbReference type="ARBA" id="ARBA00023289"/>
    </source>
</evidence>
<dbReference type="PANTHER" id="PTHR28189:SF1">
    <property type="entry name" value="GUANINE NUCLEOTIDE-BINDING PROTEIN SUBUNIT GAMMA"/>
    <property type="match status" value="1"/>
</dbReference>
<evidence type="ECO:0000256" key="6">
    <source>
        <dbReference type="ARBA" id="ARBA00023136"/>
    </source>
</evidence>
<dbReference type="SUPFAM" id="SSF48670">
    <property type="entry name" value="Transducin (heterotrimeric G protein), gamma chain"/>
    <property type="match status" value="1"/>
</dbReference>
<keyword evidence="6" id="KW-0472">Membrane</keyword>
<feature type="domain" description="G protein gamma" evidence="11">
    <location>
        <begin position="11"/>
        <end position="81"/>
    </location>
</feature>
<keyword evidence="9" id="KW-0449">Lipoprotein</keyword>
<evidence type="ECO:0000256" key="5">
    <source>
        <dbReference type="ARBA" id="ARBA00022481"/>
    </source>
</evidence>
<keyword evidence="7" id="KW-0564">Palmitate</keyword>
<dbReference type="InterPro" id="IPR036284">
    <property type="entry name" value="GGL_sf"/>
</dbReference>
<keyword evidence="5" id="KW-0488">Methylation</keyword>
<dbReference type="Pfam" id="PF00631">
    <property type="entry name" value="G-gamma"/>
    <property type="match status" value="1"/>
</dbReference>
<dbReference type="GO" id="GO:0000750">
    <property type="term" value="P:pheromone-dependent signal transduction involved in conjugation with cellular fusion"/>
    <property type="evidence" value="ECO:0007669"/>
    <property type="project" value="InterPro"/>
</dbReference>
<dbReference type="InterPro" id="IPR015898">
    <property type="entry name" value="G-protein_gamma-like_dom"/>
</dbReference>
<evidence type="ECO:0000256" key="9">
    <source>
        <dbReference type="ARBA" id="ARBA00023288"/>
    </source>
</evidence>
<accession>A0A1B9GKI3</accession>
<dbReference type="InterPro" id="IPR041848">
    <property type="entry name" value="Ste18_fungal"/>
</dbReference>
<comment type="similarity">
    <text evidence="2">Belongs to the G protein gamma family.</text>
</comment>
<reference evidence="12 13" key="1">
    <citation type="submission" date="2013-07" db="EMBL/GenBank/DDBJ databases">
        <title>The Genome Sequence of Cryptococcus heveanensis BCC8398.</title>
        <authorList>
            <consortium name="The Broad Institute Genome Sequencing Platform"/>
            <person name="Cuomo C."/>
            <person name="Litvintseva A."/>
            <person name="Chen Y."/>
            <person name="Heitman J."/>
            <person name="Sun S."/>
            <person name="Springer D."/>
            <person name="Dromer F."/>
            <person name="Young S.K."/>
            <person name="Zeng Q."/>
            <person name="Gargeya S."/>
            <person name="Fitzgerald M."/>
            <person name="Abouelleil A."/>
            <person name="Alvarado L."/>
            <person name="Berlin A.M."/>
            <person name="Chapman S.B."/>
            <person name="Dewar J."/>
            <person name="Goldberg J."/>
            <person name="Griggs A."/>
            <person name="Gujja S."/>
            <person name="Hansen M."/>
            <person name="Howarth C."/>
            <person name="Imamovic A."/>
            <person name="Larimer J."/>
            <person name="McCowan C."/>
            <person name="Murphy C."/>
            <person name="Pearson M."/>
            <person name="Priest M."/>
            <person name="Roberts A."/>
            <person name="Saif S."/>
            <person name="Shea T."/>
            <person name="Sykes S."/>
            <person name="Wortman J."/>
            <person name="Nusbaum C."/>
            <person name="Birren B."/>
        </authorList>
    </citation>
    <scope>NUCLEOTIDE SEQUENCE [LARGE SCALE GENOMIC DNA]</scope>
    <source>
        <strain evidence="12 13">BCC8398</strain>
    </source>
</reference>
<evidence type="ECO:0000313" key="13">
    <source>
        <dbReference type="Proteomes" id="UP000092666"/>
    </source>
</evidence>
<keyword evidence="13" id="KW-1185">Reference proteome</keyword>
<sequence>MTSRTNKATMYELKLRRLMEHNHRLREELARPRVMVSVASLNLINHCRSTKDPLIPSLWGPLQKGEDPYAPVEQASCCSRESILRLAVEFPSNTGGSELIDCTIFLCRLPVVPYAVTVM</sequence>
<dbReference type="OrthoDB" id="19232at2759"/>
<dbReference type="GO" id="GO:0031681">
    <property type="term" value="F:G-protein beta-subunit binding"/>
    <property type="evidence" value="ECO:0007669"/>
    <property type="project" value="InterPro"/>
</dbReference>
<comment type="subcellular location">
    <subcellularLocation>
        <location evidence="1">Membrane</location>
        <topology evidence="1">Peripheral membrane protein</topology>
    </subcellularLocation>
</comment>
<dbReference type="GO" id="GO:0005834">
    <property type="term" value="C:heterotrimeric G-protein complex"/>
    <property type="evidence" value="ECO:0007669"/>
    <property type="project" value="TreeGrafter"/>
</dbReference>
<keyword evidence="10" id="KW-0636">Prenylation</keyword>
<dbReference type="SMART" id="SM01224">
    <property type="entry name" value="G_gamma"/>
    <property type="match status" value="1"/>
</dbReference>
<evidence type="ECO:0000256" key="7">
    <source>
        <dbReference type="ARBA" id="ARBA00023139"/>
    </source>
</evidence>
<evidence type="ECO:0000256" key="8">
    <source>
        <dbReference type="ARBA" id="ARBA00023224"/>
    </source>
</evidence>
<dbReference type="Proteomes" id="UP000092666">
    <property type="component" value="Unassembled WGS sequence"/>
</dbReference>
<dbReference type="PANTHER" id="PTHR28189">
    <property type="entry name" value="GUANINE NUCLEOTIDE-BINDING PROTEIN SUBUNIT GAMMA"/>
    <property type="match status" value="1"/>
</dbReference>
<dbReference type="EMBL" id="KV700132">
    <property type="protein sequence ID" value="OCF31622.1"/>
    <property type="molecule type" value="Genomic_DNA"/>
</dbReference>